<dbReference type="RefSeq" id="WP_161141655.1">
    <property type="nucleotide sequence ID" value="NZ_SPKJ01000068.1"/>
</dbReference>
<keyword evidence="6 12" id="KW-1003">Cell membrane</keyword>
<keyword evidence="15" id="KW-1185">Reference proteome</keyword>
<name>A0A964T6I0_9HYPH</name>
<dbReference type="InterPro" id="IPR003544">
    <property type="entry name" value="Cyt_c_biogenesis_CcmB"/>
</dbReference>
<organism evidence="14 15">
    <name type="scientific">Propylenella binzhouense</name>
    <dbReference type="NCBI Taxonomy" id="2555902"/>
    <lineage>
        <taxon>Bacteria</taxon>
        <taxon>Pseudomonadati</taxon>
        <taxon>Pseudomonadota</taxon>
        <taxon>Alphaproteobacteria</taxon>
        <taxon>Hyphomicrobiales</taxon>
        <taxon>Propylenellaceae</taxon>
        <taxon>Propylenella</taxon>
    </lineage>
</organism>
<feature type="transmembrane region" description="Helical" evidence="13">
    <location>
        <begin position="195"/>
        <end position="217"/>
    </location>
</feature>
<dbReference type="Pfam" id="PF03379">
    <property type="entry name" value="CcmB"/>
    <property type="match status" value="1"/>
</dbReference>
<evidence type="ECO:0000256" key="2">
    <source>
        <dbReference type="ARBA" id="ARBA00004429"/>
    </source>
</evidence>
<evidence type="ECO:0000256" key="9">
    <source>
        <dbReference type="ARBA" id="ARBA00022748"/>
    </source>
</evidence>
<keyword evidence="5 12" id="KW-0813">Transport</keyword>
<dbReference type="PRINTS" id="PR01414">
    <property type="entry name" value="CCMBBIOGNSIS"/>
</dbReference>
<evidence type="ECO:0000256" key="6">
    <source>
        <dbReference type="ARBA" id="ARBA00022475"/>
    </source>
</evidence>
<accession>A0A964T6I0</accession>
<feature type="transmembrane region" description="Helical" evidence="13">
    <location>
        <begin position="46"/>
        <end position="67"/>
    </location>
</feature>
<evidence type="ECO:0000256" key="12">
    <source>
        <dbReference type="PIRNR" id="PIRNR002764"/>
    </source>
</evidence>
<evidence type="ECO:0000256" key="8">
    <source>
        <dbReference type="ARBA" id="ARBA00022692"/>
    </source>
</evidence>
<keyword evidence="8 13" id="KW-0812">Transmembrane</keyword>
<comment type="subcellular location">
    <subcellularLocation>
        <location evidence="2">Cell inner membrane</location>
        <topology evidence="2">Multi-pass membrane protein</topology>
    </subcellularLocation>
</comment>
<evidence type="ECO:0000256" key="1">
    <source>
        <dbReference type="ARBA" id="ARBA00002442"/>
    </source>
</evidence>
<feature type="transmembrane region" description="Helical" evidence="13">
    <location>
        <begin position="132"/>
        <end position="156"/>
    </location>
</feature>
<keyword evidence="9 12" id="KW-0201">Cytochrome c-type biogenesis</keyword>
<keyword evidence="7 12" id="KW-0997">Cell inner membrane</keyword>
<dbReference type="InterPro" id="IPR026031">
    <property type="entry name" value="Cyt_c_CcmB_bac"/>
</dbReference>
<dbReference type="AlphaFoldDB" id="A0A964T6I0"/>
<dbReference type="OrthoDB" id="9812915at2"/>
<comment type="function">
    <text evidence="1 12">Required for the export of heme to the periplasm for the biogenesis of c-type cytochromes.</text>
</comment>
<dbReference type="PIRSF" id="PIRSF002764">
    <property type="entry name" value="CcmB"/>
    <property type="match status" value="1"/>
</dbReference>
<evidence type="ECO:0000313" key="15">
    <source>
        <dbReference type="Proteomes" id="UP000773614"/>
    </source>
</evidence>
<dbReference type="PANTHER" id="PTHR30070">
    <property type="entry name" value="HEME EXPORTER PROTEIN B"/>
    <property type="match status" value="1"/>
</dbReference>
<evidence type="ECO:0000256" key="11">
    <source>
        <dbReference type="ARBA" id="ARBA00023136"/>
    </source>
</evidence>
<feature type="transmembrane region" description="Helical" evidence="13">
    <location>
        <begin position="102"/>
        <end position="120"/>
    </location>
</feature>
<gene>
    <name evidence="14" type="primary">ccmB</name>
    <name evidence="14" type="ORF">E4O86_16500</name>
</gene>
<dbReference type="GO" id="GO:1903607">
    <property type="term" value="P:cytochrome c biosynthetic process"/>
    <property type="evidence" value="ECO:0007669"/>
    <property type="project" value="TreeGrafter"/>
</dbReference>
<evidence type="ECO:0000313" key="14">
    <source>
        <dbReference type="EMBL" id="MYZ49314.1"/>
    </source>
</evidence>
<dbReference type="PANTHER" id="PTHR30070:SF1">
    <property type="entry name" value="CYTOCHROME C BIOGENESIS B-RELATED"/>
    <property type="match status" value="1"/>
</dbReference>
<reference evidence="14" key="1">
    <citation type="submission" date="2019-03" db="EMBL/GenBank/DDBJ databases">
        <title>Afifella sp. nov., isolated from activated sludge.</title>
        <authorList>
            <person name="Li Q."/>
            <person name="Liu Y."/>
        </authorList>
    </citation>
    <scope>NUCLEOTIDE SEQUENCE</scope>
    <source>
        <strain evidence="14">L72</strain>
    </source>
</reference>
<feature type="transmembrane region" description="Helical" evidence="13">
    <location>
        <begin position="21"/>
        <end position="40"/>
    </location>
</feature>
<protein>
    <recommendedName>
        <fullName evidence="4 12">Heme exporter protein B</fullName>
    </recommendedName>
</protein>
<feature type="transmembrane region" description="Helical" evidence="13">
    <location>
        <begin position="162"/>
        <end position="183"/>
    </location>
</feature>
<proteinExistence type="inferred from homology"/>
<keyword evidence="11 12" id="KW-0472">Membrane</keyword>
<keyword evidence="10 13" id="KW-1133">Transmembrane helix</keyword>
<dbReference type="EMBL" id="SPKJ01000068">
    <property type="protein sequence ID" value="MYZ49314.1"/>
    <property type="molecule type" value="Genomic_DNA"/>
</dbReference>
<comment type="caution">
    <text evidence="14">The sequence shown here is derived from an EMBL/GenBank/DDBJ whole genome shotgun (WGS) entry which is preliminary data.</text>
</comment>
<comment type="similarity">
    <text evidence="3 12">Belongs to the CcmB/CycW/HelB family.</text>
</comment>
<evidence type="ECO:0000256" key="13">
    <source>
        <dbReference type="SAM" id="Phobius"/>
    </source>
</evidence>
<evidence type="ECO:0000256" key="3">
    <source>
        <dbReference type="ARBA" id="ARBA00010544"/>
    </source>
</evidence>
<evidence type="ECO:0000256" key="7">
    <source>
        <dbReference type="ARBA" id="ARBA00022519"/>
    </source>
</evidence>
<dbReference type="GO" id="GO:0017004">
    <property type="term" value="P:cytochrome complex assembly"/>
    <property type="evidence" value="ECO:0007669"/>
    <property type="project" value="UniProtKB-KW"/>
</dbReference>
<evidence type="ECO:0000256" key="5">
    <source>
        <dbReference type="ARBA" id="ARBA00022448"/>
    </source>
</evidence>
<sequence length="222" mass="22258">MSGFFAIVRQTLSLSLRAGGGAIVGLVFFLAVVTVIPFGVGPDLNLLGRIGPAILWIGALLASLLGLERLFAADREDGTLDLFIVSGEPLVLFVLARTIGHWLATGLPVVVAAPVLGLLLDVEPLALGAVTLTLLVGSPALTLIGSVGAALTAGLARGGTMIAVLVLPLAVPVLIFGVSATNGAIADPEPFTAPFLLLAAGTLMAAALAPATAAFALKLGLE</sequence>
<dbReference type="GO" id="GO:0005886">
    <property type="term" value="C:plasma membrane"/>
    <property type="evidence" value="ECO:0007669"/>
    <property type="project" value="UniProtKB-SubCell"/>
</dbReference>
<evidence type="ECO:0000256" key="4">
    <source>
        <dbReference type="ARBA" id="ARBA00016452"/>
    </source>
</evidence>
<evidence type="ECO:0000256" key="10">
    <source>
        <dbReference type="ARBA" id="ARBA00022989"/>
    </source>
</evidence>
<dbReference type="GO" id="GO:0015232">
    <property type="term" value="F:heme transmembrane transporter activity"/>
    <property type="evidence" value="ECO:0007669"/>
    <property type="project" value="InterPro"/>
</dbReference>
<dbReference type="NCBIfam" id="TIGR01190">
    <property type="entry name" value="ccmB"/>
    <property type="match status" value="1"/>
</dbReference>
<dbReference type="Proteomes" id="UP000773614">
    <property type="component" value="Unassembled WGS sequence"/>
</dbReference>